<dbReference type="GO" id="GO:0019698">
    <property type="term" value="P:D-galacturonate catabolic process"/>
    <property type="evidence" value="ECO:0007669"/>
    <property type="project" value="TreeGrafter"/>
</dbReference>
<dbReference type="PANTHER" id="PTHR30068">
    <property type="entry name" value="URONATE ISOMERASE"/>
    <property type="match status" value="1"/>
</dbReference>
<evidence type="ECO:0000256" key="5">
    <source>
        <dbReference type="ARBA" id="ARBA00020555"/>
    </source>
</evidence>
<dbReference type="OrthoDB" id="9766564at2"/>
<dbReference type="EC" id="5.3.1.12" evidence="4 7"/>
<organism evidence="8 9">
    <name type="scientific">Litchfieldia salsa</name>
    <dbReference type="NCBI Taxonomy" id="930152"/>
    <lineage>
        <taxon>Bacteria</taxon>
        <taxon>Bacillati</taxon>
        <taxon>Bacillota</taxon>
        <taxon>Bacilli</taxon>
        <taxon>Bacillales</taxon>
        <taxon>Bacillaceae</taxon>
        <taxon>Litchfieldia</taxon>
    </lineage>
</organism>
<proteinExistence type="inferred from homology"/>
<evidence type="ECO:0000256" key="4">
    <source>
        <dbReference type="ARBA" id="ARBA00012546"/>
    </source>
</evidence>
<reference evidence="9" key="1">
    <citation type="submission" date="2016-10" db="EMBL/GenBank/DDBJ databases">
        <authorList>
            <person name="Varghese N."/>
            <person name="Submissions S."/>
        </authorList>
    </citation>
    <scope>NUCLEOTIDE SEQUENCE [LARGE SCALE GENOMIC DNA]</scope>
    <source>
        <strain evidence="9">IBRC-M10078</strain>
    </source>
</reference>
<dbReference type="InterPro" id="IPR032466">
    <property type="entry name" value="Metal_Hydrolase"/>
</dbReference>
<protein>
    <recommendedName>
        <fullName evidence="5 7">Uronate isomerase</fullName>
        <ecNumber evidence="4 7">5.3.1.12</ecNumber>
    </recommendedName>
    <alternativeName>
        <fullName evidence="7">Glucuronate isomerase</fullName>
    </alternativeName>
    <alternativeName>
        <fullName evidence="7">Uronic isomerase</fullName>
    </alternativeName>
</protein>
<keyword evidence="6 7" id="KW-0413">Isomerase</keyword>
<dbReference type="GO" id="GO:0008880">
    <property type="term" value="F:glucuronate isomerase activity"/>
    <property type="evidence" value="ECO:0007669"/>
    <property type="project" value="UniProtKB-UniRule"/>
</dbReference>
<dbReference type="STRING" id="930152.SAMN05216565_10754"/>
<dbReference type="EMBL" id="FNJU01000007">
    <property type="protein sequence ID" value="SDP79294.1"/>
    <property type="molecule type" value="Genomic_DNA"/>
</dbReference>
<gene>
    <name evidence="7" type="primary">uxaC</name>
    <name evidence="8" type="ORF">SAMN05216565_10754</name>
</gene>
<accession>A0A1H0VLU4</accession>
<comment type="catalytic activity">
    <reaction evidence="7">
        <text>aldehydo-D-galacturonate = keto-D-tagaturonate</text>
        <dbReference type="Rhea" id="RHEA:27702"/>
        <dbReference type="ChEBI" id="CHEBI:12952"/>
        <dbReference type="ChEBI" id="CHEBI:17886"/>
    </reaction>
</comment>
<evidence type="ECO:0000256" key="6">
    <source>
        <dbReference type="ARBA" id="ARBA00023235"/>
    </source>
</evidence>
<dbReference type="GO" id="GO:0042840">
    <property type="term" value="P:D-glucuronate catabolic process"/>
    <property type="evidence" value="ECO:0007669"/>
    <property type="project" value="TreeGrafter"/>
</dbReference>
<dbReference type="NCBIfam" id="NF002794">
    <property type="entry name" value="PRK02925.1"/>
    <property type="match status" value="1"/>
</dbReference>
<dbReference type="SUPFAM" id="SSF51556">
    <property type="entry name" value="Metallo-dependent hydrolases"/>
    <property type="match status" value="1"/>
</dbReference>
<evidence type="ECO:0000256" key="2">
    <source>
        <dbReference type="ARBA" id="ARBA00004892"/>
    </source>
</evidence>
<dbReference type="Gene3D" id="3.20.20.140">
    <property type="entry name" value="Metal-dependent hydrolases"/>
    <property type="match status" value="1"/>
</dbReference>
<keyword evidence="9" id="KW-1185">Reference proteome</keyword>
<evidence type="ECO:0000313" key="8">
    <source>
        <dbReference type="EMBL" id="SDP79294.1"/>
    </source>
</evidence>
<evidence type="ECO:0000256" key="7">
    <source>
        <dbReference type="HAMAP-Rule" id="MF_00675"/>
    </source>
</evidence>
<dbReference type="PANTHER" id="PTHR30068:SF4">
    <property type="entry name" value="URONATE ISOMERASE"/>
    <property type="match status" value="1"/>
</dbReference>
<comment type="catalytic activity">
    <reaction evidence="1 7">
        <text>D-glucuronate = D-fructuronate</text>
        <dbReference type="Rhea" id="RHEA:13049"/>
        <dbReference type="ChEBI" id="CHEBI:58720"/>
        <dbReference type="ChEBI" id="CHEBI:59863"/>
        <dbReference type="EC" id="5.3.1.12"/>
    </reaction>
</comment>
<name>A0A1H0VLU4_9BACI</name>
<comment type="similarity">
    <text evidence="3 7">Belongs to the metallo-dependent hydrolases superfamily. Uronate isomerase family.</text>
</comment>
<sequence>MKAFLGEDFLLTNSTAEHLFHDIMKKLPIFDYHCHLSPKEIYENHSFENITQLWLAGDHYKWRAMRMHGVSERLITGESTDWEKFEAWAETVPYLVGNPLYHWTHMELKTFFGIDKRLSPKTAREIWLECNEKISSPDYKPRRFIEKSNVEFVGTTDDPNSLLEYHQLLKEDETFSVEVAPTFRPDGALFIERSSFHDWISKLEDVSSIKITSLKDLIKAIKQRVDFFAEKGCLASDHDITQMDFKAFSENEVKNIFQKRLNQGVVTQDEIIGYRSYLLVELGKMYAEKKWVMQLHMGALRNNNTQMQKRIGADGGFDSIGDQLLAEGLSRFLNTLDCVGSLPKTVLYNLNPRDNYVIGTMIGNFFEEGIPGKVQFGSGWWFNDQLDGMTRQMKDLSSLGILSHFIGMTTDSRSLLSYVRHDYFRRILCNLIGEWVENGQAPNDEEILHQMIENIGFHNAKSFFSIK</sequence>
<dbReference type="Gene3D" id="1.10.2020.10">
    <property type="entry name" value="uronate isomerase, domain 2, chain A"/>
    <property type="match status" value="1"/>
</dbReference>
<dbReference type="AlphaFoldDB" id="A0A1H0VLU4"/>
<dbReference type="RefSeq" id="WP_090855630.1">
    <property type="nucleotide sequence ID" value="NZ_FNJU01000007.1"/>
</dbReference>
<evidence type="ECO:0000256" key="3">
    <source>
        <dbReference type="ARBA" id="ARBA00008397"/>
    </source>
</evidence>
<dbReference type="UniPathway" id="UPA00246"/>
<dbReference type="InterPro" id="IPR003766">
    <property type="entry name" value="Uronate_isomerase"/>
</dbReference>
<dbReference type="Proteomes" id="UP000199159">
    <property type="component" value="Unassembled WGS sequence"/>
</dbReference>
<evidence type="ECO:0000256" key="1">
    <source>
        <dbReference type="ARBA" id="ARBA00001165"/>
    </source>
</evidence>
<dbReference type="Pfam" id="PF02614">
    <property type="entry name" value="UxaC"/>
    <property type="match status" value="1"/>
</dbReference>
<comment type="pathway">
    <text evidence="2 7">Carbohydrate metabolism; pentose and glucuronate interconversion.</text>
</comment>
<dbReference type="HAMAP" id="MF_00675">
    <property type="entry name" value="UxaC"/>
    <property type="match status" value="1"/>
</dbReference>
<evidence type="ECO:0000313" key="9">
    <source>
        <dbReference type="Proteomes" id="UP000199159"/>
    </source>
</evidence>